<protein>
    <submittedName>
        <fullName evidence="2">Uncharacterized protein</fullName>
    </submittedName>
</protein>
<dbReference type="AlphaFoldDB" id="H2J8E0"/>
<reference evidence="3" key="2">
    <citation type="submission" date="2012-01" db="EMBL/GenBank/DDBJ databases">
        <title>Complete sequence of chromosome of Marinitoga piezophila KA3.</title>
        <authorList>
            <person name="Lucas S."/>
            <person name="Han J."/>
            <person name="Lapidus A."/>
            <person name="Cheng J.-F."/>
            <person name="Goodwin L."/>
            <person name="Pitluck S."/>
            <person name="Peters L."/>
            <person name="Mikhailova N."/>
            <person name="Teshima H."/>
            <person name="Detter J.C."/>
            <person name="Han C."/>
            <person name="Tapia R."/>
            <person name="Land M."/>
            <person name="Hauser L."/>
            <person name="Kyrpides N."/>
            <person name="Ivanova N."/>
            <person name="Pagani I."/>
            <person name="Jebbar M."/>
            <person name="Vannier P."/>
            <person name="Oger P."/>
            <person name="Cario A."/>
            <person name="Bartlett D."/>
            <person name="Noll K.M."/>
            <person name="Woyke T."/>
        </authorList>
    </citation>
    <scope>NUCLEOTIDE SEQUENCE [LARGE SCALE GENOMIC DNA]</scope>
    <source>
        <strain evidence="3">DSM 14283 / JCM 11233 / KA3</strain>
    </source>
</reference>
<gene>
    <name evidence="2" type="ordered locus">Marpi_1219</name>
</gene>
<dbReference type="KEGG" id="mpz:Marpi_1219"/>
<accession>H2J8E0</accession>
<dbReference type="RefSeq" id="WP_014296695.1">
    <property type="nucleotide sequence ID" value="NC_016751.1"/>
</dbReference>
<keyword evidence="1" id="KW-1133">Transmembrane helix</keyword>
<evidence type="ECO:0000313" key="2">
    <source>
        <dbReference type="EMBL" id="AEX85624.1"/>
    </source>
</evidence>
<evidence type="ECO:0000256" key="1">
    <source>
        <dbReference type="SAM" id="Phobius"/>
    </source>
</evidence>
<proteinExistence type="predicted"/>
<keyword evidence="1" id="KW-0472">Membrane</keyword>
<name>H2J8E0_MARPK</name>
<dbReference type="HOGENOM" id="CLU_1169563_0_0_0"/>
<dbReference type="STRING" id="443254.Marpi_1219"/>
<dbReference type="OrthoDB" id="45738at2"/>
<feature type="transmembrane region" description="Helical" evidence="1">
    <location>
        <begin position="36"/>
        <end position="57"/>
    </location>
</feature>
<keyword evidence="3" id="KW-1185">Reference proteome</keyword>
<reference evidence="2 3" key="1">
    <citation type="journal article" date="2012" name="J. Bacteriol.">
        <title>Complete Genome Sequence of the Thermophilic, Piezophilic, Heterotrophic Bacterium Marinitoga piezophila KA3.</title>
        <authorList>
            <person name="Lucas S."/>
            <person name="Han J."/>
            <person name="Lapidus A."/>
            <person name="Cheng J.F."/>
            <person name="Goodwin L.A."/>
            <person name="Pitluck S."/>
            <person name="Peters L."/>
            <person name="Mikhailova N."/>
            <person name="Teshima H."/>
            <person name="Detter J.C."/>
            <person name="Han C."/>
            <person name="Tapia R."/>
            <person name="Land M."/>
            <person name="Hauser L."/>
            <person name="Kyrpides N.C."/>
            <person name="Ivanova N."/>
            <person name="Pagani I."/>
            <person name="Vannier P."/>
            <person name="Oger P."/>
            <person name="Bartlett D.H."/>
            <person name="Noll K.M."/>
            <person name="Woyke T."/>
            <person name="Jebbar M."/>
        </authorList>
    </citation>
    <scope>NUCLEOTIDE SEQUENCE [LARGE SCALE GENOMIC DNA]</scope>
    <source>
        <strain evidence="3">DSM 14283 / JCM 11233 / KA3</strain>
    </source>
</reference>
<sequence>MKKILDFISKKILFENLKRIFYSIPSKKGYADNKKFYVINFGFVHFGFFKLGGYIHLMEQFKDVQKFNNKIGIVSVNNISKTGIRYISEIAEIFGIPLIMRYEGNCYYFKENTITPLDNGSTFRIKNFKFYFFNQSSEFLFQILDSRIENPEFIIVDNFNAKIPDIELNSLSTVISSYLLSVDQSVLKLYKPENNRSYDYKLRDHFVLKFDMQILEKLKNGITKIDPRKLENLVKYI</sequence>
<evidence type="ECO:0000313" key="3">
    <source>
        <dbReference type="Proteomes" id="UP000007161"/>
    </source>
</evidence>
<dbReference type="Proteomes" id="UP000007161">
    <property type="component" value="Chromosome"/>
</dbReference>
<dbReference type="EMBL" id="CP003257">
    <property type="protein sequence ID" value="AEX85624.1"/>
    <property type="molecule type" value="Genomic_DNA"/>
</dbReference>
<keyword evidence="1" id="KW-0812">Transmembrane</keyword>
<organism evidence="2 3">
    <name type="scientific">Marinitoga piezophila (strain DSM 14283 / JCM 11233 / KA3)</name>
    <dbReference type="NCBI Taxonomy" id="443254"/>
    <lineage>
        <taxon>Bacteria</taxon>
        <taxon>Thermotogati</taxon>
        <taxon>Thermotogota</taxon>
        <taxon>Thermotogae</taxon>
        <taxon>Petrotogales</taxon>
        <taxon>Petrotogaceae</taxon>
        <taxon>Marinitoga</taxon>
    </lineage>
</organism>